<evidence type="ECO:0000313" key="1">
    <source>
        <dbReference type="EMBL" id="CAF2043879.1"/>
    </source>
</evidence>
<accession>A0A816P4S9</accession>
<sequence length="88" mass="9795">MNRELMSQYIEGKRTSSRRELVTTRKLLLCLALMEAARLIIIETHGYVLLPNCEALLVLSSLKVALYVGGLYICGKVGDLDLAFDLPP</sequence>
<name>A0A816P4S9_BRANA</name>
<dbReference type="Gramene" id="CDX93722">
    <property type="protein sequence ID" value="CDX93722"/>
    <property type="gene ID" value="GSBRNA2T00156426001"/>
</dbReference>
<dbReference type="Proteomes" id="UP001295469">
    <property type="component" value="Chromosome A09"/>
</dbReference>
<organism evidence="1">
    <name type="scientific">Brassica napus</name>
    <name type="common">Rape</name>
    <dbReference type="NCBI Taxonomy" id="3708"/>
    <lineage>
        <taxon>Eukaryota</taxon>
        <taxon>Viridiplantae</taxon>
        <taxon>Streptophyta</taxon>
        <taxon>Embryophyta</taxon>
        <taxon>Tracheophyta</taxon>
        <taxon>Spermatophyta</taxon>
        <taxon>Magnoliopsida</taxon>
        <taxon>eudicotyledons</taxon>
        <taxon>Gunneridae</taxon>
        <taxon>Pentapetalae</taxon>
        <taxon>rosids</taxon>
        <taxon>malvids</taxon>
        <taxon>Brassicales</taxon>
        <taxon>Brassicaceae</taxon>
        <taxon>Brassiceae</taxon>
        <taxon>Brassica</taxon>
    </lineage>
</organism>
<dbReference type="EMBL" id="HG994363">
    <property type="protein sequence ID" value="CAF2043879.1"/>
    <property type="molecule type" value="Genomic_DNA"/>
</dbReference>
<reference evidence="1" key="1">
    <citation type="submission" date="2021-01" db="EMBL/GenBank/DDBJ databases">
        <authorList>
            <consortium name="Genoscope - CEA"/>
            <person name="William W."/>
        </authorList>
    </citation>
    <scope>NUCLEOTIDE SEQUENCE</scope>
</reference>
<protein>
    <submittedName>
        <fullName evidence="1">(rape) hypothetical protein</fullName>
    </submittedName>
</protein>
<dbReference type="AlphaFoldDB" id="A0A816P4S9"/>
<gene>
    <name evidence="1" type="ORF">DARMORV10_A09P32320.1</name>
</gene>
<proteinExistence type="predicted"/>